<gene>
    <name evidence="6" type="ORF">F53441_9366</name>
</gene>
<dbReference type="AlphaFoldDB" id="A0A8H4K999"/>
<dbReference type="PANTHER" id="PTHR11177">
    <property type="entry name" value="CHITINASE"/>
    <property type="match status" value="1"/>
</dbReference>
<dbReference type="GO" id="GO:0005576">
    <property type="term" value="C:extracellular region"/>
    <property type="evidence" value="ECO:0007669"/>
    <property type="project" value="TreeGrafter"/>
</dbReference>
<dbReference type="PROSITE" id="PS51910">
    <property type="entry name" value="GH18_2"/>
    <property type="match status" value="1"/>
</dbReference>
<feature type="domain" description="Chitin-binding type-1" evidence="4">
    <location>
        <begin position="307"/>
        <end position="350"/>
    </location>
</feature>
<sequence length="436" mass="47729">MHISAFIGFGAYASGVSAGASQPRNIIYYDQWHTANVPPKDITSGVTHVMMSFANSSLFTMEPAGEYKPFQPLKEVRALFDHDVKVCLAVGGWGDNAGFDAGAKSDRTRERFARNVASTLDRLGFDCVDIDWEYPGGNGQDYKIIPNSKKTYEIAAFPKFLKQIKKFIGSKELSIAVPGLERDMIAYTPSQSRLINEAVDYVNVMTYDLMNRRDHYTTHHVSVAGTARAIDKYLSLGFPADKLVMGLPFYAKYFTTKKGYTCSQAIGCPTELLENPTDGSDTGKSGSMTFEKANFAVAPKNLTTTTDATCGANVFFKCAVGDCCAASGWCGSTPAHCGTGCQSAYGKCDGIDLNASFKKALKDGRTDEVNGGQWYWDAGNRIFWSWDTPELIAKKMTLLATTRGIKSVMAWALALDSYDWSHLEAMQKGFKAINAN</sequence>
<keyword evidence="2 3" id="KW-0147">Chitin-binding</keyword>
<keyword evidence="7" id="KW-1185">Reference proteome</keyword>
<dbReference type="CDD" id="cd00598">
    <property type="entry name" value="GH18_chitinase-like"/>
    <property type="match status" value="1"/>
</dbReference>
<comment type="caution">
    <text evidence="3">Lacks conserved residue(s) required for the propagation of feature annotation.</text>
</comment>
<dbReference type="PROSITE" id="PS50941">
    <property type="entry name" value="CHIT_BIND_I_2"/>
    <property type="match status" value="1"/>
</dbReference>
<accession>A0A8H4K999</accession>
<dbReference type="PANTHER" id="PTHR11177:SF337">
    <property type="entry name" value="CHITINASE"/>
    <property type="match status" value="1"/>
</dbReference>
<dbReference type="InterPro" id="IPR001002">
    <property type="entry name" value="Chitin-bd_1"/>
</dbReference>
<name>A0A8H4K999_9HYPO</name>
<dbReference type="GO" id="GO:0008061">
    <property type="term" value="F:chitin binding"/>
    <property type="evidence" value="ECO:0007669"/>
    <property type="project" value="UniProtKB-UniRule"/>
</dbReference>
<dbReference type="GO" id="GO:0006032">
    <property type="term" value="P:chitin catabolic process"/>
    <property type="evidence" value="ECO:0007669"/>
    <property type="project" value="TreeGrafter"/>
</dbReference>
<dbReference type="OrthoDB" id="73875at2759"/>
<comment type="caution">
    <text evidence="6">The sequence shown here is derived from an EMBL/GenBank/DDBJ whole genome shotgun (WGS) entry which is preliminary data.</text>
</comment>
<dbReference type="Gene3D" id="3.20.20.80">
    <property type="entry name" value="Glycosidases"/>
    <property type="match status" value="1"/>
</dbReference>
<feature type="disulfide bond" evidence="3">
    <location>
        <begin position="323"/>
        <end position="337"/>
    </location>
</feature>
<dbReference type="CDD" id="cd11618">
    <property type="entry name" value="ChtBD1_1"/>
    <property type="match status" value="1"/>
</dbReference>
<protein>
    <recommendedName>
        <fullName evidence="1">chitinase</fullName>
        <ecNumber evidence="1">3.2.1.14</ecNumber>
    </recommendedName>
</protein>
<evidence type="ECO:0000259" key="4">
    <source>
        <dbReference type="PROSITE" id="PS50941"/>
    </source>
</evidence>
<dbReference type="Pfam" id="PF00704">
    <property type="entry name" value="Glyco_hydro_18"/>
    <property type="match status" value="1"/>
</dbReference>
<dbReference type="SUPFAM" id="SSF51445">
    <property type="entry name" value="(Trans)glycosidases"/>
    <property type="match status" value="1"/>
</dbReference>
<dbReference type="Proteomes" id="UP000605986">
    <property type="component" value="Unassembled WGS sequence"/>
</dbReference>
<dbReference type="InterPro" id="IPR036861">
    <property type="entry name" value="Endochitinase-like_sf"/>
</dbReference>
<evidence type="ECO:0000256" key="3">
    <source>
        <dbReference type="PROSITE-ProRule" id="PRU00261"/>
    </source>
</evidence>
<organism evidence="6 7">
    <name type="scientific">Fusarium austroafricanum</name>
    <dbReference type="NCBI Taxonomy" id="2364996"/>
    <lineage>
        <taxon>Eukaryota</taxon>
        <taxon>Fungi</taxon>
        <taxon>Dikarya</taxon>
        <taxon>Ascomycota</taxon>
        <taxon>Pezizomycotina</taxon>
        <taxon>Sordariomycetes</taxon>
        <taxon>Hypocreomycetidae</taxon>
        <taxon>Hypocreales</taxon>
        <taxon>Nectriaceae</taxon>
        <taxon>Fusarium</taxon>
        <taxon>Fusarium concolor species complex</taxon>
    </lineage>
</organism>
<dbReference type="SMART" id="SM00636">
    <property type="entry name" value="Glyco_18"/>
    <property type="match status" value="1"/>
</dbReference>
<dbReference type="GO" id="GO:0008843">
    <property type="term" value="F:endochitinase activity"/>
    <property type="evidence" value="ECO:0007669"/>
    <property type="project" value="UniProtKB-EC"/>
</dbReference>
<proteinExistence type="predicted"/>
<feature type="disulfide bond" evidence="3">
    <location>
        <begin position="318"/>
        <end position="330"/>
    </location>
</feature>
<dbReference type="InterPro" id="IPR017853">
    <property type="entry name" value="GH"/>
</dbReference>
<evidence type="ECO:0000313" key="6">
    <source>
        <dbReference type="EMBL" id="KAF4447067.1"/>
    </source>
</evidence>
<dbReference type="EMBL" id="JAADJG010000416">
    <property type="protein sequence ID" value="KAF4447067.1"/>
    <property type="molecule type" value="Genomic_DNA"/>
</dbReference>
<dbReference type="SUPFAM" id="SSF57016">
    <property type="entry name" value="Plant lectins/antimicrobial peptides"/>
    <property type="match status" value="1"/>
</dbReference>
<evidence type="ECO:0000259" key="5">
    <source>
        <dbReference type="PROSITE" id="PS51910"/>
    </source>
</evidence>
<feature type="domain" description="GH18" evidence="5">
    <location>
        <begin position="23"/>
        <end position="433"/>
    </location>
</feature>
<reference evidence="6" key="1">
    <citation type="submission" date="2020-01" db="EMBL/GenBank/DDBJ databases">
        <title>Identification and distribution of gene clusters putatively required for synthesis of sphingolipid metabolism inhibitors in phylogenetically diverse species of the filamentous fungus Fusarium.</title>
        <authorList>
            <person name="Kim H.-S."/>
            <person name="Busman M."/>
            <person name="Brown D.W."/>
            <person name="Divon H."/>
            <person name="Uhlig S."/>
            <person name="Proctor R.H."/>
        </authorList>
    </citation>
    <scope>NUCLEOTIDE SEQUENCE</scope>
    <source>
        <strain evidence="6">NRRL 53441</strain>
    </source>
</reference>
<dbReference type="Gene3D" id="3.30.60.10">
    <property type="entry name" value="Endochitinase-like"/>
    <property type="match status" value="1"/>
</dbReference>
<dbReference type="InterPro" id="IPR001223">
    <property type="entry name" value="Glyco_hydro18_cat"/>
</dbReference>
<dbReference type="InterPro" id="IPR050314">
    <property type="entry name" value="Glycosyl_Hydrlase_18"/>
</dbReference>
<evidence type="ECO:0000256" key="2">
    <source>
        <dbReference type="ARBA" id="ARBA00022669"/>
    </source>
</evidence>
<evidence type="ECO:0000313" key="7">
    <source>
        <dbReference type="Proteomes" id="UP000605986"/>
    </source>
</evidence>
<evidence type="ECO:0000256" key="1">
    <source>
        <dbReference type="ARBA" id="ARBA00012729"/>
    </source>
</evidence>
<dbReference type="EC" id="3.2.1.14" evidence="1"/>
<keyword evidence="3" id="KW-1015">Disulfide bond</keyword>
<dbReference type="GO" id="GO:0005975">
    <property type="term" value="P:carbohydrate metabolic process"/>
    <property type="evidence" value="ECO:0007669"/>
    <property type="project" value="InterPro"/>
</dbReference>
<dbReference type="InterPro" id="IPR011583">
    <property type="entry name" value="Chitinase_II/V-like_cat"/>
</dbReference>